<evidence type="ECO:0000256" key="1">
    <source>
        <dbReference type="SAM" id="SignalP"/>
    </source>
</evidence>
<reference evidence="2 3" key="1">
    <citation type="journal article" date="2015" name="Stand. Genomic Sci.">
        <title>Genomic Encyclopedia of Bacterial and Archaeal Type Strains, Phase III: the genomes of soil and plant-associated and newly described type strains.</title>
        <authorList>
            <person name="Whitman W.B."/>
            <person name="Woyke T."/>
            <person name="Klenk H.P."/>
            <person name="Zhou Y."/>
            <person name="Lilburn T.G."/>
            <person name="Beck B.J."/>
            <person name="De Vos P."/>
            <person name="Vandamme P."/>
            <person name="Eisen J.A."/>
            <person name="Garrity G."/>
            <person name="Hugenholtz P."/>
            <person name="Kyrpides N.C."/>
        </authorList>
    </citation>
    <scope>NUCLEOTIDE SEQUENCE [LARGE SCALE GENOMIC DNA]</scope>
    <source>
        <strain evidence="2 3">CGMCC 1.7271</strain>
    </source>
</reference>
<dbReference type="InterPro" id="IPR025566">
    <property type="entry name" value="DUF4331"/>
</dbReference>
<comment type="caution">
    <text evidence="2">The sequence shown here is derived from an EMBL/GenBank/DDBJ whole genome shotgun (WGS) entry which is preliminary data.</text>
</comment>
<evidence type="ECO:0000313" key="3">
    <source>
        <dbReference type="Proteomes" id="UP000316167"/>
    </source>
</evidence>
<protein>
    <submittedName>
        <fullName evidence="2">Uncharacterized protein DUF4331</fullName>
    </submittedName>
</protein>
<evidence type="ECO:0000313" key="2">
    <source>
        <dbReference type="EMBL" id="TWI81357.1"/>
    </source>
</evidence>
<dbReference type="EMBL" id="VLLE01000004">
    <property type="protein sequence ID" value="TWI81357.1"/>
    <property type="molecule type" value="Genomic_DNA"/>
</dbReference>
<keyword evidence="3" id="KW-1185">Reference proteome</keyword>
<dbReference type="Proteomes" id="UP000316167">
    <property type="component" value="Unassembled WGS sequence"/>
</dbReference>
<gene>
    <name evidence="2" type="ORF">IQ13_2375</name>
</gene>
<name>A0A562SJC3_9BACT</name>
<dbReference type="RefSeq" id="WP_144886555.1">
    <property type="nucleotide sequence ID" value="NZ_VLLE01000004.1"/>
</dbReference>
<sequence length="219" mass="23389">MKKRKVLLTVLAAVVAVSGGIIYAADHLDAPAVSNQPTDITDVYVFRGENTNNLVFVANTQGLLSPSATGAAKFDEKTLVEFNIDNNGDNVEDLVIQAIVKNGKMKIYGPYKPAATGTRSVIAETAFTVQTDVTPYGQAAIMAEQKGVKVFAGPRDDPFFFDLTQYQKILGGEASGFNKPGNDTFKGTNVLSIVVEVPKSQLGNASTLNVWAESKKAIN</sequence>
<feature type="chain" id="PRO_5022150618" evidence="1">
    <location>
        <begin position="25"/>
        <end position="219"/>
    </location>
</feature>
<dbReference type="Pfam" id="PF14224">
    <property type="entry name" value="DUF4331"/>
    <property type="match status" value="2"/>
</dbReference>
<feature type="signal peptide" evidence="1">
    <location>
        <begin position="1"/>
        <end position="24"/>
    </location>
</feature>
<dbReference type="AlphaFoldDB" id="A0A562SJC3"/>
<accession>A0A562SJC3</accession>
<keyword evidence="1" id="KW-0732">Signal</keyword>
<organism evidence="2 3">
    <name type="scientific">Lacibacter cauensis</name>
    <dbReference type="NCBI Taxonomy" id="510947"/>
    <lineage>
        <taxon>Bacteria</taxon>
        <taxon>Pseudomonadati</taxon>
        <taxon>Bacteroidota</taxon>
        <taxon>Chitinophagia</taxon>
        <taxon>Chitinophagales</taxon>
        <taxon>Chitinophagaceae</taxon>
        <taxon>Lacibacter</taxon>
    </lineage>
</organism>
<dbReference type="OrthoDB" id="9791748at2"/>
<proteinExistence type="predicted"/>